<dbReference type="InterPro" id="IPR036081">
    <property type="entry name" value="Translin_sf"/>
</dbReference>
<evidence type="ECO:0000256" key="5">
    <source>
        <dbReference type="ARBA" id="ARBA00022884"/>
    </source>
</evidence>
<evidence type="ECO:0008006" key="10">
    <source>
        <dbReference type="Google" id="ProtNLM"/>
    </source>
</evidence>
<dbReference type="GO" id="GO:0003723">
    <property type="term" value="F:RNA binding"/>
    <property type="evidence" value="ECO:0007669"/>
    <property type="project" value="UniProtKB-KW"/>
</dbReference>
<dbReference type="PANTHER" id="PTHR10741">
    <property type="entry name" value="TRANSLIN AND TRANSLIN ASSOCIATED PROTEIN X"/>
    <property type="match status" value="1"/>
</dbReference>
<comment type="caution">
    <text evidence="8">The sequence shown here is derived from an EMBL/GenBank/DDBJ whole genome shotgun (WGS) entry which is preliminary data.</text>
</comment>
<keyword evidence="7" id="KW-0539">Nucleus</keyword>
<dbReference type="EMBL" id="JAXQNO010000004">
    <property type="protein sequence ID" value="KAK4798939.1"/>
    <property type="molecule type" value="Genomic_DNA"/>
</dbReference>
<dbReference type="InterPro" id="IPR033956">
    <property type="entry name" value="Translin"/>
</dbReference>
<dbReference type="GO" id="GO:0016070">
    <property type="term" value="P:RNA metabolic process"/>
    <property type="evidence" value="ECO:0007669"/>
    <property type="project" value="InterPro"/>
</dbReference>
<evidence type="ECO:0000256" key="1">
    <source>
        <dbReference type="ARBA" id="ARBA00004123"/>
    </source>
</evidence>
<accession>A0AAN7M508</accession>
<dbReference type="GO" id="GO:0043565">
    <property type="term" value="F:sequence-specific DNA binding"/>
    <property type="evidence" value="ECO:0007669"/>
    <property type="project" value="InterPro"/>
</dbReference>
<dbReference type="FunFam" id="1.20.58.190:FF:000001">
    <property type="entry name" value="Translin"/>
    <property type="match status" value="1"/>
</dbReference>
<dbReference type="InterPro" id="IPR002848">
    <property type="entry name" value="Translin_fam"/>
</dbReference>
<protein>
    <recommendedName>
        <fullName evidence="10">Translin</fullName>
    </recommendedName>
</protein>
<sequence>MKAVFRNAYGSFSHSLNPRASDLTTVLSPAFAIILTRPLRSPAPHFSAATSPRRRSAAFCSAPMASGDPSAPALEKQFEAFRVQLEESGSLKDRIRAVAMDIDSAARLMHSCLLLVHQSRPLPEVLDKAKAQIGLIKDHYSRLAEILHECSGQYYRYHGDWRSETQTVVSLLALMHWLETGNLLMHDETGEKLGLNNSEFGLDIEDYLIGVCFMSNELPRYVVNQVTAGDYDCPRKVLKFLIDLNASFRMLNLRNDFLRKKFDSLKYDLRRVEEVYYDVKIRGLSSSGDPMEDEGLQDAVGDFAGCSHPSCLAGTANYNTFSLLYSL</sequence>
<keyword evidence="9" id="KW-1185">Reference proteome</keyword>
<evidence type="ECO:0000256" key="7">
    <source>
        <dbReference type="ARBA" id="ARBA00023242"/>
    </source>
</evidence>
<gene>
    <name evidence="8" type="ORF">SAY86_024304</name>
</gene>
<dbReference type="InterPro" id="IPR016068">
    <property type="entry name" value="Translin_N"/>
</dbReference>
<dbReference type="Proteomes" id="UP001346149">
    <property type="component" value="Unassembled WGS sequence"/>
</dbReference>
<evidence type="ECO:0000313" key="8">
    <source>
        <dbReference type="EMBL" id="KAK4798939.1"/>
    </source>
</evidence>
<comment type="subcellular location">
    <subcellularLocation>
        <location evidence="2">Cytoplasm</location>
    </subcellularLocation>
    <subcellularLocation>
        <location evidence="1">Nucleus</location>
    </subcellularLocation>
</comment>
<dbReference type="GO" id="GO:0005634">
    <property type="term" value="C:nucleus"/>
    <property type="evidence" value="ECO:0007669"/>
    <property type="project" value="UniProtKB-SubCell"/>
</dbReference>
<keyword evidence="5" id="KW-0694">RNA-binding</keyword>
<evidence type="ECO:0000256" key="6">
    <source>
        <dbReference type="ARBA" id="ARBA00023125"/>
    </source>
</evidence>
<comment type="similarity">
    <text evidence="3">Belongs to the translin family.</text>
</comment>
<evidence type="ECO:0000256" key="4">
    <source>
        <dbReference type="ARBA" id="ARBA00022490"/>
    </source>
</evidence>
<dbReference type="Gene3D" id="1.20.58.200">
    <property type="entry name" value="Translin, domain 2"/>
    <property type="match status" value="1"/>
</dbReference>
<keyword evidence="4" id="KW-0963">Cytoplasm</keyword>
<proteinExistence type="inferred from homology"/>
<dbReference type="GO" id="GO:0005737">
    <property type="term" value="C:cytoplasm"/>
    <property type="evidence" value="ECO:0007669"/>
    <property type="project" value="UniProtKB-SubCell"/>
</dbReference>
<dbReference type="CDD" id="cd14819">
    <property type="entry name" value="Translin"/>
    <property type="match status" value="1"/>
</dbReference>
<keyword evidence="6" id="KW-0238">DNA-binding</keyword>
<dbReference type="AlphaFoldDB" id="A0AAN7M508"/>
<name>A0AAN7M508_TRANT</name>
<evidence type="ECO:0000256" key="2">
    <source>
        <dbReference type="ARBA" id="ARBA00004496"/>
    </source>
</evidence>
<organism evidence="8 9">
    <name type="scientific">Trapa natans</name>
    <name type="common">Water chestnut</name>
    <dbReference type="NCBI Taxonomy" id="22666"/>
    <lineage>
        <taxon>Eukaryota</taxon>
        <taxon>Viridiplantae</taxon>
        <taxon>Streptophyta</taxon>
        <taxon>Embryophyta</taxon>
        <taxon>Tracheophyta</taxon>
        <taxon>Spermatophyta</taxon>
        <taxon>Magnoliopsida</taxon>
        <taxon>eudicotyledons</taxon>
        <taxon>Gunneridae</taxon>
        <taxon>Pentapetalae</taxon>
        <taxon>rosids</taxon>
        <taxon>malvids</taxon>
        <taxon>Myrtales</taxon>
        <taxon>Lythraceae</taxon>
        <taxon>Trapa</taxon>
    </lineage>
</organism>
<dbReference type="Gene3D" id="1.20.58.190">
    <property type="entry name" value="Translin, domain 1"/>
    <property type="match status" value="1"/>
</dbReference>
<dbReference type="Pfam" id="PF01997">
    <property type="entry name" value="Translin"/>
    <property type="match status" value="1"/>
</dbReference>
<reference evidence="8 9" key="1">
    <citation type="journal article" date="2023" name="Hortic Res">
        <title>Pangenome of water caltrop reveals structural variations and asymmetric subgenome divergence after allopolyploidization.</title>
        <authorList>
            <person name="Zhang X."/>
            <person name="Chen Y."/>
            <person name="Wang L."/>
            <person name="Yuan Y."/>
            <person name="Fang M."/>
            <person name="Shi L."/>
            <person name="Lu R."/>
            <person name="Comes H.P."/>
            <person name="Ma Y."/>
            <person name="Chen Y."/>
            <person name="Huang G."/>
            <person name="Zhou Y."/>
            <person name="Zheng Z."/>
            <person name="Qiu Y."/>
        </authorList>
    </citation>
    <scope>NUCLEOTIDE SEQUENCE [LARGE SCALE GENOMIC DNA]</scope>
    <source>
        <strain evidence="8">F231</strain>
    </source>
</reference>
<dbReference type="SUPFAM" id="SSF74784">
    <property type="entry name" value="Translin"/>
    <property type="match status" value="1"/>
</dbReference>
<dbReference type="InterPro" id="IPR016069">
    <property type="entry name" value="Translin_C"/>
</dbReference>
<evidence type="ECO:0000256" key="3">
    <source>
        <dbReference type="ARBA" id="ARBA00005902"/>
    </source>
</evidence>
<dbReference type="GO" id="GO:0003697">
    <property type="term" value="F:single-stranded DNA binding"/>
    <property type="evidence" value="ECO:0007669"/>
    <property type="project" value="InterPro"/>
</dbReference>
<evidence type="ECO:0000313" key="9">
    <source>
        <dbReference type="Proteomes" id="UP001346149"/>
    </source>
</evidence>